<dbReference type="EMBL" id="JAPRAY010000047">
    <property type="protein sequence ID" value="MCZ0669123.1"/>
    <property type="molecule type" value="Genomic_DNA"/>
</dbReference>
<reference evidence="2" key="1">
    <citation type="submission" date="2022-11" db="EMBL/GenBank/DDBJ databases">
        <title>Temperate bacteriophages infecting mucin-degrading bacterium Ruminococcus gnavus from the human gut.</title>
        <authorList>
            <person name="Buttimer C."/>
        </authorList>
    </citation>
    <scope>NUCLEOTIDE SEQUENCE</scope>
    <source>
        <strain evidence="2">CCUG 49994</strain>
        <strain evidence="3">CCUG 52279</strain>
    </source>
</reference>
<dbReference type="InterPro" id="IPR038717">
    <property type="entry name" value="Tc1-like_DDE_dom"/>
</dbReference>
<dbReference type="RefSeq" id="WP_145992655.1">
    <property type="nucleotide sequence ID" value="NZ_BAABXV010000001.1"/>
</dbReference>
<name>A0A9Q4I3G6_MEDGN</name>
<evidence type="ECO:0000313" key="3">
    <source>
        <dbReference type="EMBL" id="MCZ0689908.1"/>
    </source>
</evidence>
<organism evidence="2 4">
    <name type="scientific">Mediterraneibacter gnavus</name>
    <name type="common">Ruminococcus gnavus</name>
    <dbReference type="NCBI Taxonomy" id="33038"/>
    <lineage>
        <taxon>Bacteria</taxon>
        <taxon>Bacillati</taxon>
        <taxon>Bacillota</taxon>
        <taxon>Clostridia</taxon>
        <taxon>Lachnospirales</taxon>
        <taxon>Lachnospiraceae</taxon>
        <taxon>Mediterraneibacter</taxon>
    </lineage>
</organism>
<accession>A0A9Q4I3G6</accession>
<gene>
    <name evidence="3" type="ORF">OZZ16_08270</name>
    <name evidence="2" type="ORF">OZZ17_16660</name>
</gene>
<dbReference type="Proteomes" id="UP001079535">
    <property type="component" value="Unassembled WGS sequence"/>
</dbReference>
<dbReference type="EMBL" id="JAPRBD010000007">
    <property type="protein sequence ID" value="MCZ0689908.1"/>
    <property type="molecule type" value="Genomic_DNA"/>
</dbReference>
<dbReference type="Pfam" id="PF13565">
    <property type="entry name" value="HTH_32"/>
    <property type="match status" value="1"/>
</dbReference>
<proteinExistence type="predicted"/>
<evidence type="ECO:0000313" key="4">
    <source>
        <dbReference type="Proteomes" id="UP001079535"/>
    </source>
</evidence>
<dbReference type="InterPro" id="IPR047655">
    <property type="entry name" value="Transpos_IS630-like"/>
</dbReference>
<dbReference type="Pfam" id="PF13358">
    <property type="entry name" value="DDE_3"/>
    <property type="match status" value="1"/>
</dbReference>
<evidence type="ECO:0000259" key="1">
    <source>
        <dbReference type="Pfam" id="PF13358"/>
    </source>
</evidence>
<protein>
    <submittedName>
        <fullName evidence="2">IS630 family transposase</fullName>
    </submittedName>
</protein>
<sequence length="371" mass="42634">MPRYVVTLTDEEIKELKALVQKGGKGYRIKHAQILLKLDQKPENKFWTYDRIKDAYGASHSTIAGIAKRFVMEGMEAALGRKKQENRHRKVTGDVEARICAIACSAPPEGASRWTMQAIADELIRLEIVDYITDSTICEVMKKNEIKPWLVKEWCIPEADADFVAKMEDILDVYQRPYDPLNPVVCIDETNKQLIKETRIPCEPGKPEKVDSVYVRNGVADVFMISEPLAGMRDTVVTQTRTALDFAEILKYTSDTLYPDVEKIILVTDNLNTHAPASLYKAFPPEEARRLAERFEWHYTPKHGSWLDMAEIEIGIMSRQALSKPLPDLESFKKQVRAWTIKRNAEHRKINWQFTTQDARIKLLKLYPIVL</sequence>
<dbReference type="Proteomes" id="UP001076974">
    <property type="component" value="Unassembled WGS sequence"/>
</dbReference>
<feature type="domain" description="Tc1-like transposase DDE" evidence="1">
    <location>
        <begin position="183"/>
        <end position="332"/>
    </location>
</feature>
<evidence type="ECO:0000313" key="2">
    <source>
        <dbReference type="EMBL" id="MCZ0669123.1"/>
    </source>
</evidence>
<dbReference type="NCBIfam" id="NF033545">
    <property type="entry name" value="transpos_IS630"/>
    <property type="match status" value="1"/>
</dbReference>
<dbReference type="InterPro" id="IPR009057">
    <property type="entry name" value="Homeodomain-like_sf"/>
</dbReference>
<dbReference type="AlphaFoldDB" id="A0A9Q4I3G6"/>
<comment type="caution">
    <text evidence="2">The sequence shown here is derived from an EMBL/GenBank/DDBJ whole genome shotgun (WGS) entry which is preliminary data.</text>
</comment>
<dbReference type="SUPFAM" id="SSF46689">
    <property type="entry name" value="Homeodomain-like"/>
    <property type="match status" value="1"/>
</dbReference>